<gene>
    <name evidence="1" type="ORF">ACFOY2_45940</name>
</gene>
<evidence type="ECO:0000313" key="2">
    <source>
        <dbReference type="Proteomes" id="UP001595851"/>
    </source>
</evidence>
<protein>
    <submittedName>
        <fullName evidence="1">Uncharacterized protein</fullName>
    </submittedName>
</protein>
<accession>A0ABV8GNU6</accession>
<dbReference type="Proteomes" id="UP001595851">
    <property type="component" value="Unassembled WGS sequence"/>
</dbReference>
<keyword evidence="2" id="KW-1185">Reference proteome</keyword>
<dbReference type="EMBL" id="JBHSBI010000036">
    <property type="protein sequence ID" value="MFC4014634.1"/>
    <property type="molecule type" value="Genomic_DNA"/>
</dbReference>
<reference evidence="2" key="1">
    <citation type="journal article" date="2019" name="Int. J. Syst. Evol. Microbiol.">
        <title>The Global Catalogue of Microorganisms (GCM) 10K type strain sequencing project: providing services to taxonomists for standard genome sequencing and annotation.</title>
        <authorList>
            <consortium name="The Broad Institute Genomics Platform"/>
            <consortium name="The Broad Institute Genome Sequencing Center for Infectious Disease"/>
            <person name="Wu L."/>
            <person name="Ma J."/>
        </authorList>
    </citation>
    <scope>NUCLEOTIDE SEQUENCE [LARGE SCALE GENOMIC DNA]</scope>
    <source>
        <strain evidence="2">TBRC 1276</strain>
    </source>
</reference>
<organism evidence="1 2">
    <name type="scientific">Nonomuraea purpurea</name>
    <dbReference type="NCBI Taxonomy" id="1849276"/>
    <lineage>
        <taxon>Bacteria</taxon>
        <taxon>Bacillati</taxon>
        <taxon>Actinomycetota</taxon>
        <taxon>Actinomycetes</taxon>
        <taxon>Streptosporangiales</taxon>
        <taxon>Streptosporangiaceae</taxon>
        <taxon>Nonomuraea</taxon>
    </lineage>
</organism>
<dbReference type="RefSeq" id="WP_379534469.1">
    <property type="nucleotide sequence ID" value="NZ_JBHSBI010000036.1"/>
</dbReference>
<comment type="caution">
    <text evidence="1">The sequence shown here is derived from an EMBL/GenBank/DDBJ whole genome shotgun (WGS) entry which is preliminary data.</text>
</comment>
<sequence length="85" mass="9666">MNAEAYKHATEVWAKLGFDDFSAYADFMFNMAYGKWEEYGFKNRQEATDFLFALQDGAEVPPPHLRHKAYAGEQATLPLIETNAA</sequence>
<evidence type="ECO:0000313" key="1">
    <source>
        <dbReference type="EMBL" id="MFC4014634.1"/>
    </source>
</evidence>
<proteinExistence type="predicted"/>
<name>A0ABV8GNU6_9ACTN</name>